<gene>
    <name evidence="3" type="primary">LACTB</name>
    <name evidence="3" type="ORF">L345_01117</name>
</gene>
<feature type="non-terminal residue" evidence="3">
    <location>
        <position position="1"/>
    </location>
</feature>
<dbReference type="InterPro" id="IPR012338">
    <property type="entry name" value="Beta-lactam/transpept-like"/>
</dbReference>
<feature type="compositionally biased region" description="Basic and acidic residues" evidence="1">
    <location>
        <begin position="134"/>
        <end position="158"/>
    </location>
</feature>
<evidence type="ECO:0000313" key="4">
    <source>
        <dbReference type="Proteomes" id="UP000018936"/>
    </source>
</evidence>
<reference evidence="3 4" key="1">
    <citation type="journal article" date="2013" name="Proc. Natl. Acad. Sci. U.S.A.">
        <title>The king cobra genome reveals dynamic gene evolution and adaptation in the snake venom system.</title>
        <authorList>
            <person name="Vonk F.J."/>
            <person name="Casewell N.R."/>
            <person name="Henkel C.V."/>
            <person name="Heimberg A.M."/>
            <person name="Jansen H.J."/>
            <person name="McCleary R.J."/>
            <person name="Kerkkamp H.M."/>
            <person name="Vos R.A."/>
            <person name="Guerreiro I."/>
            <person name="Calvete J.J."/>
            <person name="Wuster W."/>
            <person name="Woods A.E."/>
            <person name="Logan J.M."/>
            <person name="Harrison R.A."/>
            <person name="Castoe T.A."/>
            <person name="de Koning A.P."/>
            <person name="Pollock D.D."/>
            <person name="Yandell M."/>
            <person name="Calderon D."/>
            <person name="Renjifo C."/>
            <person name="Currier R.B."/>
            <person name="Salgado D."/>
            <person name="Pla D."/>
            <person name="Sanz L."/>
            <person name="Hyder A.S."/>
            <person name="Ribeiro J.M."/>
            <person name="Arntzen J.W."/>
            <person name="van den Thillart G.E."/>
            <person name="Boetzer M."/>
            <person name="Pirovano W."/>
            <person name="Dirks R.P."/>
            <person name="Spaink H.P."/>
            <person name="Duboule D."/>
            <person name="McGlinn E."/>
            <person name="Kini R.M."/>
            <person name="Richardson M.K."/>
        </authorList>
    </citation>
    <scope>NUCLEOTIDE SEQUENCE</scope>
    <source>
        <tissue evidence="3">Blood</tissue>
    </source>
</reference>
<dbReference type="Gene3D" id="3.40.710.10">
    <property type="entry name" value="DD-peptidase/beta-lactamase superfamily"/>
    <property type="match status" value="2"/>
</dbReference>
<evidence type="ECO:0000313" key="3">
    <source>
        <dbReference type="EMBL" id="ETE73052.1"/>
    </source>
</evidence>
<name>V8PGQ0_OPHHA</name>
<feature type="non-terminal residue" evidence="3">
    <location>
        <position position="350"/>
    </location>
</feature>
<comment type="caution">
    <text evidence="3">The sequence shown here is derived from an EMBL/GenBank/DDBJ whole genome shotgun (WGS) entry which is preliminary data.</text>
</comment>
<dbReference type="GO" id="GO:0006508">
    <property type="term" value="P:proteolysis"/>
    <property type="evidence" value="ECO:0007669"/>
    <property type="project" value="TreeGrafter"/>
</dbReference>
<keyword evidence="4" id="KW-1185">Reference proteome</keyword>
<dbReference type="InterPro" id="IPR052794">
    <property type="entry name" value="Mito_Ser_Protease_LACTB"/>
</dbReference>
<evidence type="ECO:0000256" key="1">
    <source>
        <dbReference type="SAM" id="MobiDB-lite"/>
    </source>
</evidence>
<evidence type="ECO:0000259" key="2">
    <source>
        <dbReference type="Pfam" id="PF00144"/>
    </source>
</evidence>
<feature type="region of interest" description="Disordered" evidence="1">
    <location>
        <begin position="116"/>
        <end position="165"/>
    </location>
</feature>
<accession>V8PGQ0</accession>
<dbReference type="GO" id="GO:0005739">
    <property type="term" value="C:mitochondrion"/>
    <property type="evidence" value="ECO:0007669"/>
    <property type="project" value="TreeGrafter"/>
</dbReference>
<dbReference type="AlphaFoldDB" id="V8PGQ0"/>
<dbReference type="SUPFAM" id="SSF56601">
    <property type="entry name" value="beta-lactamase/transpeptidase-like"/>
    <property type="match status" value="1"/>
</dbReference>
<dbReference type="PANTHER" id="PTHR46520">
    <property type="entry name" value="SERINE BETA-LACTAMASE-LIKE PROTEIN LACTB, MITOCHONDRIAL"/>
    <property type="match status" value="1"/>
</dbReference>
<feature type="domain" description="Beta-lactamase-related" evidence="2">
    <location>
        <begin position="26"/>
        <end position="292"/>
    </location>
</feature>
<dbReference type="GO" id="GO:0019216">
    <property type="term" value="P:regulation of lipid metabolic process"/>
    <property type="evidence" value="ECO:0007669"/>
    <property type="project" value="TreeGrafter"/>
</dbReference>
<dbReference type="EMBL" id="AZIM01000142">
    <property type="protein sequence ID" value="ETE73052.1"/>
    <property type="molecule type" value="Genomic_DNA"/>
</dbReference>
<dbReference type="Proteomes" id="UP000018936">
    <property type="component" value="Unassembled WGS sequence"/>
</dbReference>
<dbReference type="InterPro" id="IPR001466">
    <property type="entry name" value="Beta-lactam-related"/>
</dbReference>
<dbReference type="GO" id="GO:0008233">
    <property type="term" value="F:peptidase activity"/>
    <property type="evidence" value="ECO:0007669"/>
    <property type="project" value="TreeGrafter"/>
</dbReference>
<dbReference type="Pfam" id="PF00144">
    <property type="entry name" value="Beta-lactamase"/>
    <property type="match status" value="1"/>
</dbReference>
<dbReference type="OrthoDB" id="5946976at2759"/>
<protein>
    <submittedName>
        <fullName evidence="3">Serine beta-lactamase-like protein LACTB, mitochondrial</fullName>
    </submittedName>
</protein>
<proteinExistence type="predicted"/>
<sequence length="350" mass="39481">MNLLLPRTKWGSPAWWLACPWTGKRSGIGYADLENRVLCSPETVLRIASISKSLTMVAVAKLWEDGKLDLDAAVQKYVPEFPDKEYEGEKVTITSRLLVSHLSGIRHYEKDISKVKEEKEKANRKATRTAASAAKEKEDKETEKRDLAKGKPEQEGKHGKSGRKKREFEHEEYYLKDRFEHVIDSLSIFQNDPLFFKPGSQFLYSTHGFTLLSAVVERASDQKFTDYMLKIFSDLDMGSTGLDENEPLIYNRARFYIHNQKGHLVNAPYVDNSYKWAGGGFVSTVGDLLKFGNAMLYKLSSGTPSGSCLVPPRGVVVTIICNMQSVHLDGIALKIAKEFEKDRLAQCSDQ</sequence>
<organism evidence="3 4">
    <name type="scientific">Ophiophagus hannah</name>
    <name type="common">King cobra</name>
    <name type="synonym">Naja hannah</name>
    <dbReference type="NCBI Taxonomy" id="8665"/>
    <lineage>
        <taxon>Eukaryota</taxon>
        <taxon>Metazoa</taxon>
        <taxon>Chordata</taxon>
        <taxon>Craniata</taxon>
        <taxon>Vertebrata</taxon>
        <taxon>Euteleostomi</taxon>
        <taxon>Lepidosauria</taxon>
        <taxon>Squamata</taxon>
        <taxon>Bifurcata</taxon>
        <taxon>Unidentata</taxon>
        <taxon>Episquamata</taxon>
        <taxon>Toxicofera</taxon>
        <taxon>Serpentes</taxon>
        <taxon>Colubroidea</taxon>
        <taxon>Elapidae</taxon>
        <taxon>Elapinae</taxon>
        <taxon>Ophiophagus</taxon>
    </lineage>
</organism>
<dbReference type="PANTHER" id="PTHR46520:SF1">
    <property type="entry name" value="SERINE BETA-LACTAMASE-LIKE PROTEIN LACTB, MITOCHONDRIAL"/>
    <property type="match status" value="1"/>
</dbReference>